<name>A0A392SS73_9FABA</name>
<reference evidence="1 2" key="1">
    <citation type="journal article" date="2018" name="Front. Plant Sci.">
        <title>Red Clover (Trifolium pratense) and Zigzag Clover (T. medium) - A Picture of Genomic Similarities and Differences.</title>
        <authorList>
            <person name="Dluhosova J."/>
            <person name="Istvanek J."/>
            <person name="Nedelnik J."/>
            <person name="Repkova J."/>
        </authorList>
    </citation>
    <scope>NUCLEOTIDE SEQUENCE [LARGE SCALE GENOMIC DNA]</scope>
    <source>
        <strain evidence="2">cv. 10/8</strain>
        <tissue evidence="1">Leaf</tissue>
    </source>
</reference>
<feature type="non-terminal residue" evidence="1">
    <location>
        <position position="1"/>
    </location>
</feature>
<dbReference type="EMBL" id="LXQA010421637">
    <property type="protein sequence ID" value="MCI50770.1"/>
    <property type="molecule type" value="Genomic_DNA"/>
</dbReference>
<organism evidence="1 2">
    <name type="scientific">Trifolium medium</name>
    <dbReference type="NCBI Taxonomy" id="97028"/>
    <lineage>
        <taxon>Eukaryota</taxon>
        <taxon>Viridiplantae</taxon>
        <taxon>Streptophyta</taxon>
        <taxon>Embryophyta</taxon>
        <taxon>Tracheophyta</taxon>
        <taxon>Spermatophyta</taxon>
        <taxon>Magnoliopsida</taxon>
        <taxon>eudicotyledons</taxon>
        <taxon>Gunneridae</taxon>
        <taxon>Pentapetalae</taxon>
        <taxon>rosids</taxon>
        <taxon>fabids</taxon>
        <taxon>Fabales</taxon>
        <taxon>Fabaceae</taxon>
        <taxon>Papilionoideae</taxon>
        <taxon>50 kb inversion clade</taxon>
        <taxon>NPAAA clade</taxon>
        <taxon>Hologalegina</taxon>
        <taxon>IRL clade</taxon>
        <taxon>Trifolieae</taxon>
        <taxon>Trifolium</taxon>
    </lineage>
</organism>
<evidence type="ECO:0000313" key="2">
    <source>
        <dbReference type="Proteomes" id="UP000265520"/>
    </source>
</evidence>
<dbReference type="Proteomes" id="UP000265520">
    <property type="component" value="Unassembled WGS sequence"/>
</dbReference>
<evidence type="ECO:0000313" key="1">
    <source>
        <dbReference type="EMBL" id="MCI50770.1"/>
    </source>
</evidence>
<dbReference type="AlphaFoldDB" id="A0A392SS73"/>
<accession>A0A392SS73</accession>
<proteinExistence type="predicted"/>
<sequence length="82" mass="8770">VRSCTPGLQLSTLDQMVVVAIPSSRRCCSCKPSSLTRTQNTVRAAGCAVVVVNADVEEEVKAVLLLPVLLPESPCRQLAMPY</sequence>
<comment type="caution">
    <text evidence="1">The sequence shown here is derived from an EMBL/GenBank/DDBJ whole genome shotgun (WGS) entry which is preliminary data.</text>
</comment>
<keyword evidence="2" id="KW-1185">Reference proteome</keyword>
<protein>
    <submittedName>
        <fullName evidence="1">Uncharacterized protein</fullName>
    </submittedName>
</protein>